<sequence>MSKWLIAVSIGLVLSGCTKPIEQPVASRQLVENVVERDKNLIPEQFWGELDSAERFSSLKISKYNITLLDLYDSASGKVCRRFEALEVGEGSSAEIRVACRKTSESAWYLSAPTVSNLTYDFRLGN</sequence>
<accession>A0ABU7G0K4</accession>
<protein>
    <recommendedName>
        <fullName evidence="3">Lipoprotein</fullName>
    </recommendedName>
</protein>
<comment type="caution">
    <text evidence="1">The sequence shown here is derived from an EMBL/GenBank/DDBJ whole genome shotgun (WGS) entry which is preliminary data.</text>
</comment>
<evidence type="ECO:0008006" key="3">
    <source>
        <dbReference type="Google" id="ProtNLM"/>
    </source>
</evidence>
<proteinExistence type="predicted"/>
<name>A0ABU7G0K4_9ALTE</name>
<gene>
    <name evidence="1" type="ORF">SNR37_002207</name>
</gene>
<evidence type="ECO:0000313" key="2">
    <source>
        <dbReference type="Proteomes" id="UP001310248"/>
    </source>
</evidence>
<evidence type="ECO:0000313" key="1">
    <source>
        <dbReference type="EMBL" id="MEE1672797.1"/>
    </source>
</evidence>
<dbReference type="PROSITE" id="PS51257">
    <property type="entry name" value="PROKAR_LIPOPROTEIN"/>
    <property type="match status" value="1"/>
</dbReference>
<dbReference type="EMBL" id="JAYDYW010000004">
    <property type="protein sequence ID" value="MEE1672797.1"/>
    <property type="molecule type" value="Genomic_DNA"/>
</dbReference>
<dbReference type="RefSeq" id="WP_329774214.1">
    <property type="nucleotide sequence ID" value="NZ_JAYDYW010000004.1"/>
</dbReference>
<reference evidence="2" key="1">
    <citation type="submission" date="2023-07" db="EMBL/GenBank/DDBJ databases">
        <title>Draft genome sequence of Agarivorans aestuarii strain ZMCS4, a CAZymes producing bacteria isolated from the marine brown algae Clodostephus spongiosus.</title>
        <authorList>
            <person name="Lorente B."/>
            <person name="Cabral C."/>
            <person name="Frias J."/>
            <person name="Faria J."/>
            <person name="Toubarro D."/>
        </authorList>
    </citation>
    <scope>NUCLEOTIDE SEQUENCE [LARGE SCALE GENOMIC DNA]</scope>
    <source>
        <strain evidence="2">ZMCS4</strain>
    </source>
</reference>
<organism evidence="1 2">
    <name type="scientific">Agarivorans aestuarii</name>
    <dbReference type="NCBI Taxonomy" id="1563703"/>
    <lineage>
        <taxon>Bacteria</taxon>
        <taxon>Pseudomonadati</taxon>
        <taxon>Pseudomonadota</taxon>
        <taxon>Gammaproteobacteria</taxon>
        <taxon>Alteromonadales</taxon>
        <taxon>Alteromonadaceae</taxon>
        <taxon>Agarivorans</taxon>
    </lineage>
</organism>
<dbReference type="Proteomes" id="UP001310248">
    <property type="component" value="Unassembled WGS sequence"/>
</dbReference>
<keyword evidence="2" id="KW-1185">Reference proteome</keyword>
<reference evidence="1 2" key="2">
    <citation type="submission" date="2023-12" db="EMBL/GenBank/DDBJ databases">
        <authorList>
            <consortium name="Cladostephus spongiosus"/>
            <person name="Lorente B."/>
            <person name="Cabral C."/>
            <person name="Frias J."/>
            <person name="Faria J."/>
            <person name="Toubarro D."/>
        </authorList>
    </citation>
    <scope>NUCLEOTIDE SEQUENCE [LARGE SCALE GENOMIC DNA]</scope>
    <source>
        <strain evidence="1 2">ZMCS4</strain>
    </source>
</reference>